<evidence type="ECO:0000259" key="2">
    <source>
        <dbReference type="Pfam" id="PF01764"/>
    </source>
</evidence>
<dbReference type="HOGENOM" id="CLU_025630_2_0_1"/>
<accession>S3D754</accession>
<evidence type="ECO:0000256" key="1">
    <source>
        <dbReference type="SAM" id="MobiDB-lite"/>
    </source>
</evidence>
<dbReference type="CDD" id="cd00519">
    <property type="entry name" value="Lipase_3"/>
    <property type="match status" value="1"/>
</dbReference>
<feature type="region of interest" description="Disordered" evidence="1">
    <location>
        <begin position="157"/>
        <end position="186"/>
    </location>
</feature>
<organism evidence="3 4">
    <name type="scientific">Glarea lozoyensis (strain ATCC 20868 / MF5171)</name>
    <dbReference type="NCBI Taxonomy" id="1116229"/>
    <lineage>
        <taxon>Eukaryota</taxon>
        <taxon>Fungi</taxon>
        <taxon>Dikarya</taxon>
        <taxon>Ascomycota</taxon>
        <taxon>Pezizomycotina</taxon>
        <taxon>Leotiomycetes</taxon>
        <taxon>Helotiales</taxon>
        <taxon>Helotiaceae</taxon>
        <taxon>Glarea</taxon>
    </lineage>
</organism>
<feature type="region of interest" description="Disordered" evidence="1">
    <location>
        <begin position="1"/>
        <end position="52"/>
    </location>
</feature>
<evidence type="ECO:0000313" key="3">
    <source>
        <dbReference type="EMBL" id="EPE32979.1"/>
    </source>
</evidence>
<keyword evidence="3" id="KW-0378">Hydrolase</keyword>
<dbReference type="Gene3D" id="3.40.50.1820">
    <property type="entry name" value="alpha/beta hydrolase"/>
    <property type="match status" value="1"/>
</dbReference>
<name>S3D754_GLAL2</name>
<sequence length="571" mass="63061">MPIFGRSKKSKETTSRRRDPKYTSRAKLHDEYVDDAQANPYNRQQASKSSQNVYNAHSMNMPNQYQPIQITQNFLITPPLPERPNKPYNSTSRLNLGSVSNFLPGNNSDRTPGGQRCNVPVPCGTQLLNQTAALCDGLSSTFDDIIALIDGACSREGEQNSFSNEPRRLEQNPASDNSRALVSYGKSSGKPNNYYASPNLKTTLASKVNLYANSRLPPNLKPMKLYVSTFPLIGLAAKYSESVYHKPRYMEKESHIDADWNLGTKAMVIKSVPMDDMNTIVLAIRGTKGTMDWAVNLRTVPASPNGFLDDVGNLCHAGFLTVARKMIGPITARLRQLLRENDQRSKYSLLITGHSAGGAVAALLYSHMLSTNRETKTDLNELTNRFKRIHCITFGAPPVSLLPLSKPNSPSLRKSLFMSFVNEGDPVTRADMVYFLSLTKLFQSPAPISPSTPPLKPKKSTQALAYGAAYFSNALAPASPYTPPTSSQIWKVPQATLSNAGSLVLLRGVPRHVHFESFRTVRDRMNDAVVAQMVTDDELRGVVWGDLSCHNMELYAKRIEVLATNAVMGRS</sequence>
<feature type="domain" description="Fungal lipase-type" evidence="2">
    <location>
        <begin position="281"/>
        <end position="430"/>
    </location>
</feature>
<dbReference type="GO" id="GO:0006629">
    <property type="term" value="P:lipid metabolic process"/>
    <property type="evidence" value="ECO:0007669"/>
    <property type="project" value="InterPro"/>
</dbReference>
<dbReference type="InterPro" id="IPR002921">
    <property type="entry name" value="Fungal_lipase-type"/>
</dbReference>
<dbReference type="PANTHER" id="PTHR46023">
    <property type="entry name" value="LIPASE CLASS 3 PROTEIN-LIKE"/>
    <property type="match status" value="1"/>
</dbReference>
<dbReference type="GeneID" id="19465045"/>
<dbReference type="GO" id="GO:0016787">
    <property type="term" value="F:hydrolase activity"/>
    <property type="evidence" value="ECO:0007669"/>
    <property type="project" value="UniProtKB-KW"/>
</dbReference>
<dbReference type="KEGG" id="glz:GLAREA_05991"/>
<feature type="compositionally biased region" description="Polar residues" evidence="1">
    <location>
        <begin position="172"/>
        <end position="186"/>
    </location>
</feature>
<dbReference type="Pfam" id="PF01764">
    <property type="entry name" value="Lipase_3"/>
    <property type="match status" value="1"/>
</dbReference>
<feature type="compositionally biased region" description="Polar residues" evidence="1">
    <location>
        <begin position="39"/>
        <end position="52"/>
    </location>
</feature>
<dbReference type="Proteomes" id="UP000016922">
    <property type="component" value="Unassembled WGS sequence"/>
</dbReference>
<reference evidence="3 4" key="1">
    <citation type="journal article" date="2013" name="BMC Genomics">
        <title>Genomics-driven discovery of the pneumocandin biosynthetic gene cluster in the fungus Glarea lozoyensis.</title>
        <authorList>
            <person name="Chen L."/>
            <person name="Yue Q."/>
            <person name="Zhang X."/>
            <person name="Xiang M."/>
            <person name="Wang C."/>
            <person name="Li S."/>
            <person name="Che Y."/>
            <person name="Ortiz-Lopez F.J."/>
            <person name="Bills G.F."/>
            <person name="Liu X."/>
            <person name="An Z."/>
        </authorList>
    </citation>
    <scope>NUCLEOTIDE SEQUENCE [LARGE SCALE GENOMIC DNA]</scope>
    <source>
        <strain evidence="4">ATCC 20868 / MF5171</strain>
    </source>
</reference>
<dbReference type="OMA" id="AEHESHI"/>
<dbReference type="PANTHER" id="PTHR46023:SF6">
    <property type="entry name" value="LIPASE CLASS 3 FAMILY PROTEIN"/>
    <property type="match status" value="1"/>
</dbReference>
<proteinExistence type="predicted"/>
<dbReference type="AlphaFoldDB" id="S3D754"/>
<keyword evidence="4" id="KW-1185">Reference proteome</keyword>
<evidence type="ECO:0000313" key="4">
    <source>
        <dbReference type="Proteomes" id="UP000016922"/>
    </source>
</evidence>
<dbReference type="eggNOG" id="ENOG502SG6V">
    <property type="taxonomic scope" value="Eukaryota"/>
</dbReference>
<dbReference type="OrthoDB" id="438440at2759"/>
<dbReference type="InterPro" id="IPR029058">
    <property type="entry name" value="AB_hydrolase_fold"/>
</dbReference>
<dbReference type="EMBL" id="KE145358">
    <property type="protein sequence ID" value="EPE32979.1"/>
    <property type="molecule type" value="Genomic_DNA"/>
</dbReference>
<feature type="compositionally biased region" description="Basic and acidic residues" evidence="1">
    <location>
        <begin position="10"/>
        <end position="31"/>
    </location>
</feature>
<dbReference type="SUPFAM" id="SSF53474">
    <property type="entry name" value="alpha/beta-Hydrolases"/>
    <property type="match status" value="1"/>
</dbReference>
<dbReference type="RefSeq" id="XP_008079596.1">
    <property type="nucleotide sequence ID" value="XM_008081405.1"/>
</dbReference>
<gene>
    <name evidence="3" type="ORF">GLAREA_05991</name>
</gene>
<protein>
    <submittedName>
        <fullName evidence="3">Alpha/beta-Hydrolase</fullName>
    </submittedName>
</protein>